<protein>
    <recommendedName>
        <fullName evidence="1">NACHT domain-containing protein</fullName>
    </recommendedName>
</protein>
<gene>
    <name evidence="2" type="ORF">JYZ213_LOCUS17367</name>
</gene>
<dbReference type="Gene3D" id="3.40.50.300">
    <property type="entry name" value="P-loop containing nucleotide triphosphate hydrolases"/>
    <property type="match status" value="1"/>
</dbReference>
<dbReference type="AlphaFoldDB" id="A0A814IN27"/>
<comment type="caution">
    <text evidence="2">The sequence shown here is derived from an EMBL/GenBank/DDBJ whole genome shotgun (WGS) entry which is preliminary data.</text>
</comment>
<organism evidence="2 3">
    <name type="scientific">Adineta steineri</name>
    <dbReference type="NCBI Taxonomy" id="433720"/>
    <lineage>
        <taxon>Eukaryota</taxon>
        <taxon>Metazoa</taxon>
        <taxon>Spiralia</taxon>
        <taxon>Gnathifera</taxon>
        <taxon>Rotifera</taxon>
        <taxon>Eurotatoria</taxon>
        <taxon>Bdelloidea</taxon>
        <taxon>Adinetida</taxon>
        <taxon>Adinetidae</taxon>
        <taxon>Adineta</taxon>
    </lineage>
</organism>
<evidence type="ECO:0000259" key="1">
    <source>
        <dbReference type="PROSITE" id="PS50837"/>
    </source>
</evidence>
<reference evidence="2" key="1">
    <citation type="submission" date="2021-02" db="EMBL/GenBank/DDBJ databases">
        <authorList>
            <person name="Nowell W R."/>
        </authorList>
    </citation>
    <scope>NUCLEOTIDE SEQUENCE</scope>
</reference>
<dbReference type="SUPFAM" id="SSF52540">
    <property type="entry name" value="P-loop containing nucleoside triphosphate hydrolases"/>
    <property type="match status" value="1"/>
</dbReference>
<dbReference type="Pfam" id="PF05729">
    <property type="entry name" value="NACHT"/>
    <property type="match status" value="1"/>
</dbReference>
<dbReference type="InterPro" id="IPR027417">
    <property type="entry name" value="P-loop_NTPase"/>
</dbReference>
<evidence type="ECO:0000313" key="3">
    <source>
        <dbReference type="Proteomes" id="UP000663845"/>
    </source>
</evidence>
<dbReference type="PROSITE" id="PS50837">
    <property type="entry name" value="NACHT"/>
    <property type="match status" value="1"/>
</dbReference>
<dbReference type="EMBL" id="CAJNOG010000162">
    <property type="protein sequence ID" value="CAF1026632.1"/>
    <property type="molecule type" value="Genomic_DNA"/>
</dbReference>
<name>A0A814IN27_9BILA</name>
<dbReference type="Proteomes" id="UP000663845">
    <property type="component" value="Unassembled WGS sequence"/>
</dbReference>
<evidence type="ECO:0000313" key="2">
    <source>
        <dbReference type="EMBL" id="CAF1026632.1"/>
    </source>
</evidence>
<feature type="domain" description="NACHT" evidence="1">
    <location>
        <begin position="298"/>
        <end position="409"/>
    </location>
</feature>
<sequence>MQSTVYISTIIDNLIQRISETKVCQEHLKLIVTSLIQLRQLFTMRNVEIDGSDSHEKILQTLKAIDEVVTSCVDNEADLKGITYRDLESLILRLQLRLVQHEANMTDDYETKINILSKTYYDQQILAQKVFDVTIKQRLKAIEEYTKENTKEQLRLLREKHFDIIKSYLHYFTEQHKSVPLNGVTGYTAAKVAHTFYRISSDDQNQLEHNWQSCELPLTRTFIQFKSDKSTSFERNESRRLLIGPETNSLQGSHSRKEVSKNIWQRLVSAPYMMSMIERDRYSQEDDVNEETILRTKRWIVILGDPGSGKTSFARWLVHHLAQTLLINGQYSTDYGLLRIPILIRIGEFAEILKEYPSLTLYDYIEKHKWMGKTILDNDSISLNDLSHALQDYIKQGQALIILDGLDEIPISDQRSKIINIVENFVETYVQTPTGISAFDNPHLNRLFDNPSQSGGNQIIITSRIVGYHAAPLAGQFAHYTIRPMDMEHMKDFVNYWFFRLHQQIIEGVGADIVILPEGVLKSESLFFF</sequence>
<accession>A0A814IN27</accession>
<dbReference type="InterPro" id="IPR007111">
    <property type="entry name" value="NACHT_NTPase"/>
</dbReference>
<proteinExistence type="predicted"/>